<dbReference type="InterPro" id="IPR000801">
    <property type="entry name" value="Esterase-like"/>
</dbReference>
<dbReference type="Pfam" id="PF00756">
    <property type="entry name" value="Esterase"/>
    <property type="match status" value="1"/>
</dbReference>
<dbReference type="EMBL" id="HBNR01056300">
    <property type="protein sequence ID" value="CAE4623169.1"/>
    <property type="molecule type" value="Transcribed_RNA"/>
</dbReference>
<gene>
    <name evidence="1" type="ORF">AMON00008_LOCUS39603</name>
</gene>
<dbReference type="InterPro" id="IPR029058">
    <property type="entry name" value="AB_hydrolase_fold"/>
</dbReference>
<dbReference type="AlphaFoldDB" id="A0A7S4RRR5"/>
<name>A0A7S4RRR5_9DINO</name>
<sequence length="513" mass="55656">MMDSTQSYAAMTRAEGKQPSWSVCYRAAWTAATTLLCTASWMAGRTAGPHAPGLGAWAREARAEPPAAGGQWSGELRVVARYPSAIQDACPGGLEVSSSIDSFRSTVALVQQSKHPDSWEVALRYPSSLAGTKVQLSLLQNAGRYEAAAPAACTALCPGFSTAGMQTWGPKMFAQLPADGSPASAELWPSFCQARSTSCTEELWSQAAQRPFNVTVTLPSSLVENPLPRPEGKLPSVLVRLDGQFLWPYLPNNGDASFAALSLAGAVRDLVFVTVDLAKHGDVLWRHPLLVPTSLRSCPDTSAALEAWPSLRRAWEAYQPAYQRLNSTYGFGQADALLDFITGEMLPRLVTKYLPRGPAGRALRVRDLDVGLWGASDAGYTAWYGAWSRPGDFDAALMQTPMVLWNCGEALDTVKRTGREWLRRARAGEFGSGGVPRFYMDHGEQEDPRAFAAPIESLYGVLRQSGLEDGKEVFLVRGHGDGHFDNAFYRRAFRALVALYGVEDGGLGYRPPL</sequence>
<organism evidence="1">
    <name type="scientific">Alexandrium monilatum</name>
    <dbReference type="NCBI Taxonomy" id="311494"/>
    <lineage>
        <taxon>Eukaryota</taxon>
        <taxon>Sar</taxon>
        <taxon>Alveolata</taxon>
        <taxon>Dinophyceae</taxon>
        <taxon>Gonyaulacales</taxon>
        <taxon>Pyrocystaceae</taxon>
        <taxon>Alexandrium</taxon>
    </lineage>
</organism>
<dbReference type="Gene3D" id="3.40.50.1820">
    <property type="entry name" value="alpha/beta hydrolase"/>
    <property type="match status" value="1"/>
</dbReference>
<accession>A0A7S4RRR5</accession>
<protein>
    <submittedName>
        <fullName evidence="1">Uncharacterized protein</fullName>
    </submittedName>
</protein>
<proteinExistence type="predicted"/>
<reference evidence="1" key="1">
    <citation type="submission" date="2021-01" db="EMBL/GenBank/DDBJ databases">
        <authorList>
            <person name="Corre E."/>
            <person name="Pelletier E."/>
            <person name="Niang G."/>
            <person name="Scheremetjew M."/>
            <person name="Finn R."/>
            <person name="Kale V."/>
            <person name="Holt S."/>
            <person name="Cochrane G."/>
            <person name="Meng A."/>
            <person name="Brown T."/>
            <person name="Cohen L."/>
        </authorList>
    </citation>
    <scope>NUCLEOTIDE SEQUENCE</scope>
    <source>
        <strain evidence="1">CCMP3105</strain>
    </source>
</reference>
<evidence type="ECO:0000313" key="1">
    <source>
        <dbReference type="EMBL" id="CAE4623169.1"/>
    </source>
</evidence>
<dbReference type="SUPFAM" id="SSF53474">
    <property type="entry name" value="alpha/beta-Hydrolases"/>
    <property type="match status" value="1"/>
</dbReference>